<dbReference type="PANTHER" id="PTHR33102">
    <property type="entry name" value="DVL19-RELATED-RELATED"/>
    <property type="match status" value="1"/>
</dbReference>
<dbReference type="GO" id="GO:0005886">
    <property type="term" value="C:plasma membrane"/>
    <property type="evidence" value="ECO:0007669"/>
    <property type="project" value="UniProtKB-SubCell"/>
</dbReference>
<comment type="subcellular location">
    <subcellularLocation>
        <location evidence="1">Cell membrane</location>
        <topology evidence="1">Single-pass membrane protein</topology>
    </subcellularLocation>
</comment>
<keyword evidence="2" id="KW-0217">Developmental protein</keyword>
<name>A0AA88AEF0_FICCA</name>
<sequence>MKDVGDHEKKEKAKEGNVSNFCEKHVLDPCRSFGRRCSLLVKEQRARFYILRRCITMLLCWHECGDP</sequence>
<evidence type="ECO:0000256" key="1">
    <source>
        <dbReference type="ARBA" id="ARBA00004162"/>
    </source>
</evidence>
<dbReference type="AlphaFoldDB" id="A0AA88AEF0"/>
<keyword evidence="4" id="KW-0812">Transmembrane</keyword>
<keyword evidence="3" id="KW-1003">Cell membrane</keyword>
<keyword evidence="6" id="KW-0472">Membrane</keyword>
<keyword evidence="9" id="KW-1185">Reference proteome</keyword>
<dbReference type="Pfam" id="PF08137">
    <property type="entry name" value="DVL"/>
    <property type="match status" value="1"/>
</dbReference>
<evidence type="ECO:0000256" key="4">
    <source>
        <dbReference type="ARBA" id="ARBA00022692"/>
    </source>
</evidence>
<evidence type="ECO:0008006" key="10">
    <source>
        <dbReference type="Google" id="ProtNLM"/>
    </source>
</evidence>
<evidence type="ECO:0000256" key="7">
    <source>
        <dbReference type="ARBA" id="ARBA00024340"/>
    </source>
</evidence>
<evidence type="ECO:0000256" key="3">
    <source>
        <dbReference type="ARBA" id="ARBA00022475"/>
    </source>
</evidence>
<comment type="caution">
    <text evidence="8">The sequence shown here is derived from an EMBL/GenBank/DDBJ whole genome shotgun (WGS) entry which is preliminary data.</text>
</comment>
<protein>
    <recommendedName>
        <fullName evidence="10">DEVIL-like protein</fullName>
    </recommendedName>
</protein>
<dbReference type="EMBL" id="BTGU01000036">
    <property type="protein sequence ID" value="GMN51019.1"/>
    <property type="molecule type" value="Genomic_DNA"/>
</dbReference>
<keyword evidence="5" id="KW-1133">Transmembrane helix</keyword>
<dbReference type="Gramene" id="FCD_00028861-RA">
    <property type="protein sequence ID" value="FCD_00028861-RA:cds"/>
    <property type="gene ID" value="FCD_00028861"/>
</dbReference>
<accession>A0AA88AEF0</accession>
<dbReference type="GO" id="GO:0008285">
    <property type="term" value="P:negative regulation of cell population proliferation"/>
    <property type="evidence" value="ECO:0007669"/>
    <property type="project" value="InterPro"/>
</dbReference>
<proteinExistence type="inferred from homology"/>
<evidence type="ECO:0000256" key="6">
    <source>
        <dbReference type="ARBA" id="ARBA00023136"/>
    </source>
</evidence>
<dbReference type="InterPro" id="IPR012552">
    <property type="entry name" value="DVL"/>
</dbReference>
<evidence type="ECO:0000313" key="9">
    <source>
        <dbReference type="Proteomes" id="UP001187192"/>
    </source>
</evidence>
<dbReference type="InterPro" id="IPR051525">
    <property type="entry name" value="DVL_RTFL_regulatory"/>
</dbReference>
<reference evidence="8" key="1">
    <citation type="submission" date="2023-07" db="EMBL/GenBank/DDBJ databases">
        <title>draft genome sequence of fig (Ficus carica).</title>
        <authorList>
            <person name="Takahashi T."/>
            <person name="Nishimura K."/>
        </authorList>
    </citation>
    <scope>NUCLEOTIDE SEQUENCE</scope>
</reference>
<organism evidence="8 9">
    <name type="scientific">Ficus carica</name>
    <name type="common">Common fig</name>
    <dbReference type="NCBI Taxonomy" id="3494"/>
    <lineage>
        <taxon>Eukaryota</taxon>
        <taxon>Viridiplantae</taxon>
        <taxon>Streptophyta</taxon>
        <taxon>Embryophyta</taxon>
        <taxon>Tracheophyta</taxon>
        <taxon>Spermatophyta</taxon>
        <taxon>Magnoliopsida</taxon>
        <taxon>eudicotyledons</taxon>
        <taxon>Gunneridae</taxon>
        <taxon>Pentapetalae</taxon>
        <taxon>rosids</taxon>
        <taxon>fabids</taxon>
        <taxon>Rosales</taxon>
        <taxon>Moraceae</taxon>
        <taxon>Ficeae</taxon>
        <taxon>Ficus</taxon>
    </lineage>
</organism>
<gene>
    <name evidence="8" type="ORF">TIFTF001_020184</name>
</gene>
<evidence type="ECO:0000256" key="5">
    <source>
        <dbReference type="ARBA" id="ARBA00022989"/>
    </source>
</evidence>
<dbReference type="GO" id="GO:0048367">
    <property type="term" value="P:shoot system development"/>
    <property type="evidence" value="ECO:0007669"/>
    <property type="project" value="UniProtKB-ARBA"/>
</dbReference>
<comment type="similarity">
    <text evidence="7">Belongs to the DVL/RTFL small polypeptides family.</text>
</comment>
<dbReference type="Proteomes" id="UP001187192">
    <property type="component" value="Unassembled WGS sequence"/>
</dbReference>
<evidence type="ECO:0000256" key="2">
    <source>
        <dbReference type="ARBA" id="ARBA00022473"/>
    </source>
</evidence>
<evidence type="ECO:0000313" key="8">
    <source>
        <dbReference type="EMBL" id="GMN51019.1"/>
    </source>
</evidence>